<feature type="compositionally biased region" description="Basic residues" evidence="21">
    <location>
        <begin position="1709"/>
        <end position="1721"/>
    </location>
</feature>
<accession>A0AAN9VEZ6</accession>
<dbReference type="EMBL" id="JAZDUA010000224">
    <property type="protein sequence ID" value="KAK7863650.1"/>
    <property type="molecule type" value="Genomic_DNA"/>
</dbReference>
<feature type="compositionally biased region" description="Polar residues" evidence="21">
    <location>
        <begin position="996"/>
        <end position="1038"/>
    </location>
</feature>
<dbReference type="GO" id="GO:0008139">
    <property type="term" value="F:nuclear localization sequence binding"/>
    <property type="evidence" value="ECO:0007669"/>
    <property type="project" value="TreeGrafter"/>
</dbReference>
<dbReference type="Pfam" id="PF00641">
    <property type="entry name" value="Zn_ribbon_RanBP"/>
    <property type="match status" value="4"/>
</dbReference>
<dbReference type="GO" id="GO:0017056">
    <property type="term" value="F:structural constituent of nuclear pore"/>
    <property type="evidence" value="ECO:0007669"/>
    <property type="project" value="TreeGrafter"/>
</dbReference>
<dbReference type="Gene3D" id="4.10.1060.10">
    <property type="entry name" value="Zinc finger, RanBP2-type"/>
    <property type="match status" value="4"/>
</dbReference>
<dbReference type="FunFam" id="4.10.1060.10:FF:000003">
    <property type="entry name" value="E3 SUMO-protein ligase RanBP2"/>
    <property type="match status" value="2"/>
</dbReference>
<sequence length="1721" mass="177085">MAKGNNNIRNKKPHSSKPYDVSNSFVKKVTSGVSSLLPQTSWLSRWFASTTSTGEDTPTSTNVGEDHEEHHSPPTKRARIPLNRSFPANSFRVSSPIDRGETHPWPSESVASPIPNVFSDSAVAGPSGLSRTPIASGPFQSTSTAVEGLDGKINGDGGSDSSESTSGCSSLAPQRAPSSSTTAAHRSSVDNKLSNHLSSYSLFPSATHKLSPSINPSLSRRRPSFNVSSFGSPNLDSSKLSRESSLNSPFYIGRTMYGGASAYRRPREGASSESFLSSTRRGGITVRPANEKTQTASAETSMSQTARRILEALEQFSSPVSDARRMPLPPQPVLGSKRKRILETSPTKSPAVPAAITNPLTIPMPPERLRLHRLQDVTEAARRIASSVSSTNKYTIRSSDDGSLRGGTGKVTKSKPLDEDEQLLPVNLPHISLPITTLPSFDLFKMPVPTTSANSRTSNNSSKFTVKDGESSDTVEVEKSKTSCATSSTISGSSSNIVETATACSGSDPYHVTNSSVNLKGKTEKSNSMNSSVMPNSSVVSSFMAKGAPFSTVCADSGNSPMTNDYFFSTPTVLPTSRSKESIESKTSNFDFSKPEVLDSGKYTSKLKRNEPNGFHKLNSNSKVDDVKESVVLSASLKETSGKTSASQESVCGAENVATNASTTKRTQNNGWGAKFSVPDSWECSSCLVRNKKDVKICVCCGGKQPSTQSDSKNSDDKHLKKDKETPLISSGWGSNFALQSGMWECSTCLVRNKATEDKCVACSEPRPAADKPGPGKAEATATTTTTAGRSAGAGDWGSQFKLTAGKWECSACFVRNEDKDQKCVSCTTPRKTETSNKKGNDSVSGEVRSDWGQKFKKPSDSWECPVCMIRNKSSSMKCDACEEPKPGIDTNRSSTGSSIKFNFEMPSGASNFKFGIDKAELKQSESVSATVSATFTFGGSTKTEASGAPAQMNFKFGAPSAENKIPSGIKFGISPAVESCVSVGKQVSKVGESVTPASSENTSSQTLGLSQKPLQQSETSKTSGISFGIPTSENTGESKALANANESDSLRKDLQFTVSQSPLASSIEEANNKGTSFATPVQNTEQKNVKDVKPSFNFGSASPASVTSSTSLASSASVSSATTKAGGFTFALNTLSSAATTSVAVTTTANVAAPISSTPSSLFAFGSNSTSFKPTTSAPAFSFGTPSVQTTASGIFGAAAGGQFKSSSEGVFSNKSVAPAAAVFGGSSPVPPKSASLPSFGSITTSPTSVTSTTITTTTTTTTATSVSTFGNSASVFSSPSATTASVTFGSGMTKPVFANVNSGFGSVTTAGGIPSTTTVTTTNNTSVPTSSFPILTTSGSFVVPASTACFSTTVPTYGSSTTPSGFGVGTTTASVPTTVPSTQTPAPSFGPPPPVAFGATTTTGNSFGTNNVTQSFSTTATNVFGSSNPPTFGSASTPAFGAASGVATFGNTFGGATTTAPAFGTVAQTVTTTSSTPSLSSFGGFANASKPTQGIFLFGSNPATTTQSSNFFNVGSQTSGGQGTLPGSAAFTFGPGAASSATNVTTSTNTTPTATAAVAPAAATPTFGGFSFTGGASAAASGAPAPSLFGNAAPPPPVFGTPSVPSATPATPAFGAASVPTANVFKPPSFNFPSGGAQQPFSFGSSAQPGTTPATGFSFGQGQPPTQSQSQPLQFNPNVRPTFNFTGGETPQFTASAPAAPSPNPQRRVKKAVRRTQRP</sequence>
<dbReference type="Proteomes" id="UP001378592">
    <property type="component" value="Unassembled WGS sequence"/>
</dbReference>
<comment type="subcellular location">
    <subcellularLocation>
        <location evidence="2">Nucleus membrane</location>
    </subcellularLocation>
    <subcellularLocation>
        <location evidence="3">Nucleus</location>
        <location evidence="3">Nuclear pore complex</location>
    </subcellularLocation>
</comment>
<dbReference type="SMART" id="SM00547">
    <property type="entry name" value="ZnF_RBZ"/>
    <property type="match status" value="4"/>
</dbReference>
<feature type="region of interest" description="Disordered" evidence="21">
    <location>
        <begin position="1"/>
        <end position="23"/>
    </location>
</feature>
<feature type="compositionally biased region" description="Basic and acidic residues" evidence="21">
    <location>
        <begin position="713"/>
        <end position="726"/>
    </location>
</feature>
<keyword evidence="24" id="KW-1185">Reference proteome</keyword>
<feature type="compositionally biased region" description="Low complexity" evidence="21">
    <location>
        <begin position="159"/>
        <end position="170"/>
    </location>
</feature>
<evidence type="ECO:0000313" key="24">
    <source>
        <dbReference type="Proteomes" id="UP001378592"/>
    </source>
</evidence>
<evidence type="ECO:0000256" key="8">
    <source>
        <dbReference type="ARBA" id="ARBA00022816"/>
    </source>
</evidence>
<dbReference type="GO" id="GO:0031965">
    <property type="term" value="C:nuclear membrane"/>
    <property type="evidence" value="ECO:0007669"/>
    <property type="project" value="UniProtKB-SubCell"/>
</dbReference>
<evidence type="ECO:0000256" key="3">
    <source>
        <dbReference type="ARBA" id="ARBA00004567"/>
    </source>
</evidence>
<feature type="compositionally biased region" description="Polar residues" evidence="21">
    <location>
        <begin position="271"/>
        <end position="280"/>
    </location>
</feature>
<feature type="domain" description="RanBP2-type" evidence="22">
    <location>
        <begin position="678"/>
        <end position="707"/>
    </location>
</feature>
<evidence type="ECO:0000256" key="2">
    <source>
        <dbReference type="ARBA" id="ARBA00004126"/>
    </source>
</evidence>
<evidence type="ECO:0000256" key="14">
    <source>
        <dbReference type="ARBA" id="ARBA00023136"/>
    </source>
</evidence>
<evidence type="ECO:0000256" key="12">
    <source>
        <dbReference type="ARBA" id="ARBA00023125"/>
    </source>
</evidence>
<feature type="region of interest" description="Disordered" evidence="21">
    <location>
        <begin position="993"/>
        <end position="1040"/>
    </location>
</feature>
<feature type="compositionally biased region" description="Polar residues" evidence="21">
    <location>
        <begin position="1678"/>
        <end position="1696"/>
    </location>
</feature>
<keyword evidence="13" id="KW-0906">Nuclear pore complex</keyword>
<keyword evidence="14" id="KW-0472">Membrane</keyword>
<dbReference type="InterPro" id="IPR001876">
    <property type="entry name" value="Znf_RanBP2"/>
</dbReference>
<comment type="caution">
    <text evidence="23">The sequence shown here is derived from an EMBL/GenBank/DDBJ whole genome shotgun (WGS) entry which is preliminary data.</text>
</comment>
<organism evidence="23 24">
    <name type="scientific">Gryllus longicercus</name>
    <dbReference type="NCBI Taxonomy" id="2509291"/>
    <lineage>
        <taxon>Eukaryota</taxon>
        <taxon>Metazoa</taxon>
        <taxon>Ecdysozoa</taxon>
        <taxon>Arthropoda</taxon>
        <taxon>Hexapoda</taxon>
        <taxon>Insecta</taxon>
        <taxon>Pterygota</taxon>
        <taxon>Neoptera</taxon>
        <taxon>Polyneoptera</taxon>
        <taxon>Orthoptera</taxon>
        <taxon>Ensifera</taxon>
        <taxon>Gryllidea</taxon>
        <taxon>Grylloidea</taxon>
        <taxon>Gryllidae</taxon>
        <taxon>Gryllinae</taxon>
        <taxon>Gryllus</taxon>
    </lineage>
</organism>
<keyword evidence="4" id="KW-0813">Transport</keyword>
<evidence type="ECO:0000256" key="16">
    <source>
        <dbReference type="ARBA" id="ARBA00060842"/>
    </source>
</evidence>
<feature type="region of interest" description="Disordered" evidence="21">
    <location>
        <begin position="386"/>
        <end position="416"/>
    </location>
</feature>
<evidence type="ECO:0000256" key="10">
    <source>
        <dbReference type="ARBA" id="ARBA00022927"/>
    </source>
</evidence>
<keyword evidence="8" id="KW-0509">mRNA transport</keyword>
<feature type="region of interest" description="Disordered" evidence="21">
    <location>
        <begin position="450"/>
        <end position="469"/>
    </location>
</feature>
<keyword evidence="12" id="KW-0238">DNA-binding</keyword>
<evidence type="ECO:0000256" key="4">
    <source>
        <dbReference type="ARBA" id="ARBA00022448"/>
    </source>
</evidence>
<keyword evidence="15" id="KW-0539">Nucleus</keyword>
<evidence type="ECO:0000313" key="23">
    <source>
        <dbReference type="EMBL" id="KAK7863650.1"/>
    </source>
</evidence>
<dbReference type="PROSITE" id="PS01358">
    <property type="entry name" value="ZF_RANBP2_1"/>
    <property type="match status" value="4"/>
</dbReference>
<keyword evidence="6" id="KW-0677">Repeat</keyword>
<evidence type="ECO:0000256" key="20">
    <source>
        <dbReference type="PROSITE-ProRule" id="PRU00322"/>
    </source>
</evidence>
<feature type="compositionally biased region" description="Polar residues" evidence="21">
    <location>
        <begin position="1064"/>
        <end position="1087"/>
    </location>
</feature>
<dbReference type="GO" id="GO:0006405">
    <property type="term" value="P:RNA export from nucleus"/>
    <property type="evidence" value="ECO:0007669"/>
    <property type="project" value="TreeGrafter"/>
</dbReference>
<evidence type="ECO:0000256" key="21">
    <source>
        <dbReference type="SAM" id="MobiDB-lite"/>
    </source>
</evidence>
<dbReference type="PANTHER" id="PTHR23193:SF23">
    <property type="entry name" value="NUCLEAR PORE COMPLEX PROTEIN NUP153"/>
    <property type="match status" value="1"/>
</dbReference>
<dbReference type="InterPro" id="IPR026054">
    <property type="entry name" value="Nucleoporin"/>
</dbReference>
<feature type="compositionally biased region" description="Polar residues" evidence="21">
    <location>
        <begin position="386"/>
        <end position="397"/>
    </location>
</feature>
<feature type="region of interest" description="Disordered" evidence="21">
    <location>
        <begin position="830"/>
        <end position="855"/>
    </location>
</feature>
<keyword evidence="9" id="KW-0862">Zinc</keyword>
<evidence type="ECO:0000256" key="15">
    <source>
        <dbReference type="ARBA" id="ARBA00023242"/>
    </source>
</evidence>
<feature type="compositionally biased region" description="Polar residues" evidence="21">
    <location>
        <begin position="208"/>
        <end position="218"/>
    </location>
</feature>
<dbReference type="SUPFAM" id="SSF90209">
    <property type="entry name" value="Ran binding protein zinc finger-like"/>
    <property type="match status" value="4"/>
</dbReference>
<feature type="region of interest" description="Disordered" evidence="21">
    <location>
        <begin position="765"/>
        <end position="796"/>
    </location>
</feature>
<comment type="cofactor">
    <cofactor evidence="1">
        <name>Zn(2+)</name>
        <dbReference type="ChEBI" id="CHEBI:29105"/>
    </cofactor>
</comment>
<dbReference type="PANTHER" id="PTHR23193">
    <property type="entry name" value="NUCLEAR PORE COMPLEX PROTEIN NUP"/>
    <property type="match status" value="1"/>
</dbReference>
<feature type="compositionally biased region" description="Polar residues" evidence="21">
    <location>
        <begin position="225"/>
        <end position="234"/>
    </location>
</feature>
<comment type="similarity">
    <text evidence="16">Belongs to the NUP153 family.</text>
</comment>
<reference evidence="23 24" key="1">
    <citation type="submission" date="2024-03" db="EMBL/GenBank/DDBJ databases">
        <title>The genome assembly and annotation of the cricket Gryllus longicercus Weissman &amp; Gray.</title>
        <authorList>
            <person name="Szrajer S."/>
            <person name="Gray D."/>
            <person name="Ylla G."/>
        </authorList>
    </citation>
    <scope>NUCLEOTIDE SEQUENCE [LARGE SCALE GENOMIC DNA]</scope>
    <source>
        <strain evidence="23">DAG 2021-001</strain>
        <tissue evidence="23">Whole body minus gut</tissue>
    </source>
</reference>
<dbReference type="GO" id="GO:0005643">
    <property type="term" value="C:nuclear pore"/>
    <property type="evidence" value="ECO:0007669"/>
    <property type="project" value="UniProtKB-SubCell"/>
</dbReference>
<evidence type="ECO:0000256" key="9">
    <source>
        <dbReference type="ARBA" id="ARBA00022833"/>
    </source>
</evidence>
<dbReference type="PROSITE" id="PS50199">
    <property type="entry name" value="ZF_RANBP2_2"/>
    <property type="match status" value="4"/>
</dbReference>
<protein>
    <recommendedName>
        <fullName evidence="17">Nuclear pore complex protein Nup153</fullName>
    </recommendedName>
    <alternativeName>
        <fullName evidence="19">153 kDa nucleoporin</fullName>
    </alternativeName>
    <alternativeName>
        <fullName evidence="18">Nucleoporin Nup153</fullName>
    </alternativeName>
</protein>
<feature type="compositionally biased region" description="Polar residues" evidence="21">
    <location>
        <begin position="291"/>
        <end position="302"/>
    </location>
</feature>
<feature type="domain" description="RanBP2-type" evidence="22">
    <location>
        <begin position="858"/>
        <end position="888"/>
    </location>
</feature>
<dbReference type="FunFam" id="4.10.1060.10:FF:000001">
    <property type="entry name" value="Nuclear pore complex protein Nup153"/>
    <property type="match status" value="1"/>
</dbReference>
<evidence type="ECO:0000256" key="17">
    <source>
        <dbReference type="ARBA" id="ARBA00068609"/>
    </source>
</evidence>
<feature type="region of interest" description="Disordered" evidence="21">
    <location>
        <begin position="50"/>
        <end position="114"/>
    </location>
</feature>
<dbReference type="GO" id="GO:0003677">
    <property type="term" value="F:DNA binding"/>
    <property type="evidence" value="ECO:0007669"/>
    <property type="project" value="UniProtKB-KW"/>
</dbReference>
<feature type="compositionally biased region" description="Low complexity" evidence="21">
    <location>
        <begin position="50"/>
        <end position="61"/>
    </location>
</feature>
<evidence type="ECO:0000256" key="7">
    <source>
        <dbReference type="ARBA" id="ARBA00022771"/>
    </source>
</evidence>
<dbReference type="GO" id="GO:0051028">
    <property type="term" value="P:mRNA transport"/>
    <property type="evidence" value="ECO:0007669"/>
    <property type="project" value="UniProtKB-KW"/>
</dbReference>
<feature type="region of interest" description="Disordered" evidence="21">
    <location>
        <begin position="129"/>
        <end position="190"/>
    </location>
</feature>
<evidence type="ECO:0000256" key="6">
    <source>
        <dbReference type="ARBA" id="ARBA00022737"/>
    </source>
</evidence>
<proteinExistence type="inferred from homology"/>
<evidence type="ECO:0000256" key="11">
    <source>
        <dbReference type="ARBA" id="ARBA00023010"/>
    </source>
</evidence>
<evidence type="ECO:0000256" key="5">
    <source>
        <dbReference type="ARBA" id="ARBA00022723"/>
    </source>
</evidence>
<feature type="region of interest" description="Disordered" evidence="21">
    <location>
        <begin position="208"/>
        <end position="243"/>
    </location>
</feature>
<evidence type="ECO:0000256" key="13">
    <source>
        <dbReference type="ARBA" id="ARBA00023132"/>
    </source>
</evidence>
<feature type="compositionally biased region" description="Low complexity" evidence="21">
    <location>
        <begin position="450"/>
        <end position="462"/>
    </location>
</feature>
<feature type="region of interest" description="Disordered" evidence="21">
    <location>
        <begin position="1064"/>
        <end position="1096"/>
    </location>
</feature>
<evidence type="ECO:0000256" key="1">
    <source>
        <dbReference type="ARBA" id="ARBA00001947"/>
    </source>
</evidence>
<dbReference type="InterPro" id="IPR036443">
    <property type="entry name" value="Znf_RanBP2_sf"/>
</dbReference>
<feature type="region of interest" description="Disordered" evidence="21">
    <location>
        <begin position="1632"/>
        <end position="1721"/>
    </location>
</feature>
<evidence type="ECO:0000256" key="18">
    <source>
        <dbReference type="ARBA" id="ARBA00078197"/>
    </source>
</evidence>
<feature type="region of interest" description="Disordered" evidence="21">
    <location>
        <begin position="344"/>
        <end position="364"/>
    </location>
</feature>
<gene>
    <name evidence="23" type="ORF">R5R35_006182</name>
</gene>
<dbReference type="GO" id="GO:0008270">
    <property type="term" value="F:zinc ion binding"/>
    <property type="evidence" value="ECO:0007669"/>
    <property type="project" value="UniProtKB-KW"/>
</dbReference>
<feature type="region of interest" description="Disordered" evidence="21">
    <location>
        <begin position="705"/>
        <end position="726"/>
    </location>
</feature>
<feature type="compositionally biased region" description="Basic and acidic residues" evidence="21">
    <location>
        <begin position="831"/>
        <end position="841"/>
    </location>
</feature>
<feature type="domain" description="RanBP2-type" evidence="22">
    <location>
        <begin position="804"/>
        <end position="833"/>
    </location>
</feature>
<keyword evidence="7 20" id="KW-0863">Zinc-finger</keyword>
<evidence type="ECO:0000256" key="19">
    <source>
        <dbReference type="ARBA" id="ARBA00079437"/>
    </source>
</evidence>
<keyword evidence="5" id="KW-0479">Metal-binding</keyword>
<name>A0AAN9VEZ6_9ORTH</name>
<feature type="compositionally biased region" description="Polar residues" evidence="21">
    <location>
        <begin position="1638"/>
        <end position="1657"/>
    </location>
</feature>
<feature type="region of interest" description="Disordered" evidence="21">
    <location>
        <begin position="263"/>
        <end position="302"/>
    </location>
</feature>
<feature type="compositionally biased region" description="Low complexity" evidence="21">
    <location>
        <begin position="775"/>
        <end position="794"/>
    </location>
</feature>
<keyword evidence="10" id="KW-0653">Protein transport</keyword>
<feature type="domain" description="RanBP2-type" evidence="22">
    <location>
        <begin position="740"/>
        <end position="769"/>
    </location>
</feature>
<keyword evidence="11" id="KW-0811">Translocation</keyword>
<dbReference type="GO" id="GO:0006606">
    <property type="term" value="P:protein import into nucleus"/>
    <property type="evidence" value="ECO:0007669"/>
    <property type="project" value="TreeGrafter"/>
</dbReference>
<feature type="compositionally biased region" description="Polar residues" evidence="21">
    <location>
        <begin position="176"/>
        <end position="190"/>
    </location>
</feature>
<evidence type="ECO:0000259" key="22">
    <source>
        <dbReference type="PROSITE" id="PS50199"/>
    </source>
</evidence>
<feature type="compositionally biased region" description="Low complexity" evidence="21">
    <location>
        <begin position="1660"/>
        <end position="1677"/>
    </location>
</feature>